<keyword evidence="1" id="KW-1185">Reference proteome</keyword>
<dbReference type="Proteomes" id="UP000189701">
    <property type="component" value="Unplaced"/>
</dbReference>
<reference evidence="1" key="1">
    <citation type="journal article" date="2013" name="Genome Biol.">
        <title>Reference genomes and transcriptomes of Nicotiana sylvestris and Nicotiana tomentosiformis.</title>
        <authorList>
            <person name="Sierro N."/>
            <person name="Battey J.N."/>
            <person name="Ouadi S."/>
            <person name="Bovet L."/>
            <person name="Goepfert S."/>
            <person name="Bakaher N."/>
            <person name="Peitsch M.C."/>
            <person name="Ivanov N.V."/>
        </authorList>
    </citation>
    <scope>NUCLEOTIDE SEQUENCE [LARGE SCALE GENOMIC DNA]</scope>
</reference>
<protein>
    <submittedName>
        <fullName evidence="2">Uncharacterized protein LOC104214592</fullName>
    </submittedName>
</protein>
<dbReference type="PANTHER" id="PTHR45835:SF108">
    <property type="entry name" value="INTEGRASE ZINC-BINDING DOMAIN-CONTAINING PROTEIN"/>
    <property type="match status" value="1"/>
</dbReference>
<reference evidence="2" key="2">
    <citation type="submission" date="2025-08" db="UniProtKB">
        <authorList>
            <consortium name="RefSeq"/>
        </authorList>
    </citation>
    <scope>IDENTIFICATION</scope>
    <source>
        <tissue evidence="2">Leaf</tissue>
    </source>
</reference>
<evidence type="ECO:0000313" key="1">
    <source>
        <dbReference type="Proteomes" id="UP000189701"/>
    </source>
</evidence>
<dbReference type="AlphaFoldDB" id="A0A1U7V880"/>
<proteinExistence type="predicted"/>
<dbReference type="RefSeq" id="XP_009762588.1">
    <property type="nucleotide sequence ID" value="XM_009764286.1"/>
</dbReference>
<sequence length="144" mass="16375">MGVLAHLARQRQTLGREIQKLANDRIRPDETEEGGITAYALAQFSLVMYVKAKQDEDPYLVRLKEGVRNKEITTFTLGVDGVLKLDDRLCVPDVDGLRKAIMEEAHSSRYSIHPDRLTKSAHFLLVKMTDSAEQYAQLYIKEIV</sequence>
<name>A0A1U7V880_NICSY</name>
<accession>A0A1U7V880</accession>
<dbReference type="PANTHER" id="PTHR45835">
    <property type="entry name" value="YALI0A06105P"/>
    <property type="match status" value="1"/>
</dbReference>
<organism evidence="1 2">
    <name type="scientific">Nicotiana sylvestris</name>
    <name type="common">Wood tobacco</name>
    <name type="synonym">South American tobacco</name>
    <dbReference type="NCBI Taxonomy" id="4096"/>
    <lineage>
        <taxon>Eukaryota</taxon>
        <taxon>Viridiplantae</taxon>
        <taxon>Streptophyta</taxon>
        <taxon>Embryophyta</taxon>
        <taxon>Tracheophyta</taxon>
        <taxon>Spermatophyta</taxon>
        <taxon>Magnoliopsida</taxon>
        <taxon>eudicotyledons</taxon>
        <taxon>Gunneridae</taxon>
        <taxon>Pentapetalae</taxon>
        <taxon>asterids</taxon>
        <taxon>lamiids</taxon>
        <taxon>Solanales</taxon>
        <taxon>Solanaceae</taxon>
        <taxon>Nicotianoideae</taxon>
        <taxon>Nicotianeae</taxon>
        <taxon>Nicotiana</taxon>
    </lineage>
</organism>
<dbReference type="OrthoDB" id="1226522at2759"/>
<evidence type="ECO:0000313" key="2">
    <source>
        <dbReference type="RefSeq" id="XP_009762588.1"/>
    </source>
</evidence>
<gene>
    <name evidence="2" type="primary">LOC104214592</name>
</gene>